<dbReference type="InterPro" id="IPR036188">
    <property type="entry name" value="FAD/NAD-bd_sf"/>
</dbReference>
<feature type="compositionally biased region" description="Low complexity" evidence="9">
    <location>
        <begin position="186"/>
        <end position="200"/>
    </location>
</feature>
<dbReference type="GO" id="GO:0050660">
    <property type="term" value="F:flavin adenine dinucleotide binding"/>
    <property type="evidence" value="ECO:0007669"/>
    <property type="project" value="InterPro"/>
</dbReference>
<keyword evidence="8" id="KW-0676">Redox-active center</keyword>
<keyword evidence="5 8" id="KW-0274">FAD</keyword>
<feature type="region of interest" description="Disordered" evidence="9">
    <location>
        <begin position="229"/>
        <end position="261"/>
    </location>
</feature>
<dbReference type="Gene3D" id="3.50.50.60">
    <property type="entry name" value="FAD/NAD(P)-binding domain"/>
    <property type="match status" value="2"/>
</dbReference>
<dbReference type="SUPFAM" id="SSF55424">
    <property type="entry name" value="FAD/NAD-linked reductases, dimerisation (C-terminal) domain"/>
    <property type="match status" value="1"/>
</dbReference>
<evidence type="ECO:0000256" key="1">
    <source>
        <dbReference type="ARBA" id="ARBA00007532"/>
    </source>
</evidence>
<dbReference type="AlphaFoldDB" id="C4XFF7"/>
<evidence type="ECO:0000256" key="3">
    <source>
        <dbReference type="ARBA" id="ARBA00022630"/>
    </source>
</evidence>
<dbReference type="Pfam" id="PF07992">
    <property type="entry name" value="Pyr_redox_2"/>
    <property type="match status" value="1"/>
</dbReference>
<dbReference type="Gene3D" id="2.40.50.100">
    <property type="match status" value="2"/>
</dbReference>
<comment type="miscellaneous">
    <text evidence="8">The active site is a redox-active disulfide bond.</text>
</comment>
<dbReference type="KEGG" id="mfp:MBIO_0614"/>
<feature type="region of interest" description="Disordered" evidence="9">
    <location>
        <begin position="186"/>
        <end position="211"/>
    </location>
</feature>
<dbReference type="PATRIC" id="fig|496833.3.peg.205"/>
<dbReference type="PRINTS" id="PR00368">
    <property type="entry name" value="FADPNR"/>
</dbReference>
<keyword evidence="12" id="KW-1185">Reference proteome</keyword>
<dbReference type="InterPro" id="IPR050151">
    <property type="entry name" value="Class-I_Pyr_Nuc-Dis_Oxidored"/>
</dbReference>
<name>C4XFF7_MYCFP</name>
<evidence type="ECO:0000256" key="5">
    <source>
        <dbReference type="ARBA" id="ARBA00022827"/>
    </source>
</evidence>
<evidence type="ECO:0000256" key="9">
    <source>
        <dbReference type="SAM" id="MobiDB-lite"/>
    </source>
</evidence>
<dbReference type="Gene3D" id="3.30.390.30">
    <property type="match status" value="1"/>
</dbReference>
<proteinExistence type="inferred from homology"/>
<dbReference type="InterPro" id="IPR003016">
    <property type="entry name" value="2-oxoA_DH_lipoyl-BS"/>
</dbReference>
<dbReference type="InterPro" id="IPR016156">
    <property type="entry name" value="FAD/NAD-linked_Rdtase_dimer_sf"/>
</dbReference>
<dbReference type="PROSITE" id="PS50968">
    <property type="entry name" value="BIOTINYL_LIPOYL"/>
    <property type="match status" value="2"/>
</dbReference>
<dbReference type="NCBIfam" id="TIGR01350">
    <property type="entry name" value="lipoamide_DH"/>
    <property type="match status" value="1"/>
</dbReference>
<dbReference type="PROSITE" id="PS00189">
    <property type="entry name" value="LIPOYL"/>
    <property type="match status" value="2"/>
</dbReference>
<dbReference type="PANTHER" id="PTHR22912">
    <property type="entry name" value="DISULFIDE OXIDOREDUCTASE"/>
    <property type="match status" value="1"/>
</dbReference>
<dbReference type="SUPFAM" id="SSF51905">
    <property type="entry name" value="FAD/NAD(P)-binding domain"/>
    <property type="match status" value="1"/>
</dbReference>
<evidence type="ECO:0000259" key="10">
    <source>
        <dbReference type="PROSITE" id="PS50968"/>
    </source>
</evidence>
<keyword evidence="7 8" id="KW-0520">NAD</keyword>
<dbReference type="HOGENOM" id="CLU_016755_0_2_14"/>
<dbReference type="eggNOG" id="COG1249">
    <property type="taxonomic scope" value="Bacteria"/>
</dbReference>
<sequence>MNMYVFKFADIGEGLHEGTVGEISVKVGDKIKEGDTLFSVETDKVASEIPSPVDGIIKEIRMKTGDVIHVGQEIFVIDDGKGGSVAAAPATKVEESKSRPATSSSTSFYVFKFADIGEGLHEGTVGEIPIKIGDKVKEGDTLFSVETDKVASEIPSPVDGIIKEIKMKTGDVIHVGQEVIVIDAGSKNPTSSSVSSAPSSNKEEEKCLVGDAPNSSELINLDFSSLNSPAKETPQPVAPQASTYEANQEEESNGVSFTSEGKKYEGKVDEEFDVIIVGSGPGGYLAAEELGKAGKKVLIVEKEFWGGVCLNIWCIPTKAMLKSTDVLETLTDAAGYGIVGNLDKLKIDLQKTWVKMHERKKGVVDQISSSVKKLMIASKCKIEEGEAEFVGAHEIKINGKVYRGTNIILATGSHSRRLRALPGFKVGYENNYVLSSREAINYDSKLPGSVVIVGGGVVGVEFAQVFASAGAKVTIIQNQNHLLPGIDHDVTNEILKHLEKHGVQIIYNATSTGLNNKKELLYEIGGKERKIKADVYLIAVGRIPSSKGIAEVGVNVGVREEVLVDEKMRTNVKGVYAIGDLTGQNMLAHVAYQHALIAVGNILGEKNVRYHNKPVPGCIYTNTEIAFIGLTEEEAKNKGYNIFTSKYMFSYLGKAIATKQTSGFVKLVVDREYGQILGAHIIGAHATDYISEIALAMEQEVSVKELAYTIHPHPTYSEIIWEAARAASLKLYLEENKK</sequence>
<protein>
    <recommendedName>
        <fullName evidence="2 8">Dihydrolipoyl dehydrogenase</fullName>
        <ecNumber evidence="8">1.8.1.4</ecNumber>
    </recommendedName>
</protein>
<dbReference type="SUPFAM" id="SSF51230">
    <property type="entry name" value="Single hybrid motif"/>
    <property type="match status" value="2"/>
</dbReference>
<dbReference type="InterPro" id="IPR023753">
    <property type="entry name" value="FAD/NAD-binding_dom"/>
</dbReference>
<dbReference type="PANTHER" id="PTHR22912:SF160">
    <property type="entry name" value="DIHYDROLIPOYL DEHYDROGENASE"/>
    <property type="match status" value="1"/>
</dbReference>
<dbReference type="CDD" id="cd06849">
    <property type="entry name" value="lipoyl_domain"/>
    <property type="match status" value="2"/>
</dbReference>
<dbReference type="InterPro" id="IPR000089">
    <property type="entry name" value="Biotin_lipoyl"/>
</dbReference>
<dbReference type="GO" id="GO:0004148">
    <property type="term" value="F:dihydrolipoyl dehydrogenase (NADH) activity"/>
    <property type="evidence" value="ECO:0007669"/>
    <property type="project" value="UniProtKB-EC"/>
</dbReference>
<dbReference type="InterPro" id="IPR006258">
    <property type="entry name" value="Lipoamide_DH"/>
</dbReference>
<evidence type="ECO:0000256" key="8">
    <source>
        <dbReference type="RuleBase" id="RU003692"/>
    </source>
</evidence>
<comment type="cofactor">
    <cofactor evidence="8">
        <name>FAD</name>
        <dbReference type="ChEBI" id="CHEBI:57692"/>
    </cofactor>
    <text evidence="8">Binds 1 FAD per subunit.</text>
</comment>
<dbReference type="EMBL" id="AP009608">
    <property type="protein sequence ID" value="BAH69879.1"/>
    <property type="molecule type" value="Genomic_DNA"/>
</dbReference>
<dbReference type="Pfam" id="PF00364">
    <property type="entry name" value="Biotin_lipoyl"/>
    <property type="match status" value="2"/>
</dbReference>
<comment type="similarity">
    <text evidence="1 8">Belongs to the class-I pyridine nucleotide-disulfide oxidoreductase family.</text>
</comment>
<evidence type="ECO:0000313" key="11">
    <source>
        <dbReference type="EMBL" id="BAH69879.1"/>
    </source>
</evidence>
<comment type="catalytic activity">
    <reaction evidence="8">
        <text>N(6)-[(R)-dihydrolipoyl]-L-lysyl-[protein] + NAD(+) = N(6)-[(R)-lipoyl]-L-lysyl-[protein] + NADH + H(+)</text>
        <dbReference type="Rhea" id="RHEA:15045"/>
        <dbReference type="Rhea" id="RHEA-COMP:10474"/>
        <dbReference type="Rhea" id="RHEA-COMP:10475"/>
        <dbReference type="ChEBI" id="CHEBI:15378"/>
        <dbReference type="ChEBI" id="CHEBI:57540"/>
        <dbReference type="ChEBI" id="CHEBI:57945"/>
        <dbReference type="ChEBI" id="CHEBI:83099"/>
        <dbReference type="ChEBI" id="CHEBI:83100"/>
        <dbReference type="EC" id="1.8.1.4"/>
    </reaction>
</comment>
<feature type="domain" description="Lipoyl-binding" evidence="10">
    <location>
        <begin position="3"/>
        <end position="78"/>
    </location>
</feature>
<dbReference type="FunFam" id="3.30.390.30:FF:000001">
    <property type="entry name" value="Dihydrolipoyl dehydrogenase"/>
    <property type="match status" value="1"/>
</dbReference>
<evidence type="ECO:0000256" key="7">
    <source>
        <dbReference type="ARBA" id="ARBA00023027"/>
    </source>
</evidence>
<accession>C4XFF7</accession>
<keyword evidence="6 8" id="KW-0560">Oxidoreductase</keyword>
<evidence type="ECO:0000256" key="4">
    <source>
        <dbReference type="ARBA" id="ARBA00022823"/>
    </source>
</evidence>
<evidence type="ECO:0000256" key="2">
    <source>
        <dbReference type="ARBA" id="ARBA00016961"/>
    </source>
</evidence>
<dbReference type="Pfam" id="PF02852">
    <property type="entry name" value="Pyr_redox_dim"/>
    <property type="match status" value="1"/>
</dbReference>
<dbReference type="InterPro" id="IPR011053">
    <property type="entry name" value="Single_hybrid_motif"/>
</dbReference>
<keyword evidence="4" id="KW-0450">Lipoyl</keyword>
<dbReference type="GO" id="GO:0006103">
    <property type="term" value="P:2-oxoglutarate metabolic process"/>
    <property type="evidence" value="ECO:0007669"/>
    <property type="project" value="TreeGrafter"/>
</dbReference>
<dbReference type="PRINTS" id="PR00411">
    <property type="entry name" value="PNDRDTASEI"/>
</dbReference>
<evidence type="ECO:0000256" key="6">
    <source>
        <dbReference type="ARBA" id="ARBA00023002"/>
    </source>
</evidence>
<feature type="domain" description="Lipoyl-binding" evidence="10">
    <location>
        <begin position="108"/>
        <end position="183"/>
    </location>
</feature>
<organism evidence="11 12">
    <name type="scientific">Mycoplasmopsis fermentans (strain ATCC 19989 / NBRC 14854 / NCTC 10117 / PG18)</name>
    <name type="common">Mycoplasma fermentans</name>
    <dbReference type="NCBI Taxonomy" id="496833"/>
    <lineage>
        <taxon>Bacteria</taxon>
        <taxon>Bacillati</taxon>
        <taxon>Mycoplasmatota</taxon>
        <taxon>Mycoplasmoidales</taxon>
        <taxon>Metamycoplasmataceae</taxon>
        <taxon>Mycoplasmopsis</taxon>
    </lineage>
</organism>
<evidence type="ECO:0000313" key="12">
    <source>
        <dbReference type="Proteomes" id="UP000006810"/>
    </source>
</evidence>
<gene>
    <name evidence="11" type="ordered locus">MBIO_0614</name>
</gene>
<dbReference type="InterPro" id="IPR004099">
    <property type="entry name" value="Pyr_nucl-diS_OxRdtase_dimer"/>
</dbReference>
<dbReference type="Proteomes" id="UP000006810">
    <property type="component" value="Chromosome"/>
</dbReference>
<dbReference type="EC" id="1.8.1.4" evidence="8"/>
<keyword evidence="3 8" id="KW-0285">Flavoprotein</keyword>
<reference evidence="11 12" key="1">
    <citation type="journal article" date="2009" name="Curr. Microbiol.">
        <title>Molecular cloning and expression of a novel cholinephosphotransferase involved in glycoglycerophospholipid biosynthesis of Mycoplasma fermentans.</title>
        <authorList>
            <person name="Ishida N."/>
            <person name="Irikura D."/>
            <person name="Matsuda K."/>
            <person name="Sato S."/>
            <person name="Asano K."/>
        </authorList>
    </citation>
    <scope>NUCLEOTIDE SEQUENCE [LARGE SCALE GENOMIC DNA]</scope>
    <source>
        <strain evidence="12">ATCC 19989 / NBRC 14854 / NCTC 10117 / PG18</strain>
    </source>
</reference>